<proteinExistence type="predicted"/>
<protein>
    <submittedName>
        <fullName evidence="2">Uncharacterized protein</fullName>
    </submittedName>
</protein>
<dbReference type="EMBL" id="JBHUCO010000006">
    <property type="protein sequence ID" value="MFD1517003.1"/>
    <property type="molecule type" value="Genomic_DNA"/>
</dbReference>
<evidence type="ECO:0000313" key="2">
    <source>
        <dbReference type="EMBL" id="MFD1517003.1"/>
    </source>
</evidence>
<name>A0ABW4ENK8_9PSEU</name>
<evidence type="ECO:0000256" key="1">
    <source>
        <dbReference type="SAM" id="MobiDB-lite"/>
    </source>
</evidence>
<organism evidence="2 3">
    <name type="scientific">Pseudonocardia yunnanensis</name>
    <dbReference type="NCBI Taxonomy" id="58107"/>
    <lineage>
        <taxon>Bacteria</taxon>
        <taxon>Bacillati</taxon>
        <taxon>Actinomycetota</taxon>
        <taxon>Actinomycetes</taxon>
        <taxon>Pseudonocardiales</taxon>
        <taxon>Pseudonocardiaceae</taxon>
        <taxon>Pseudonocardia</taxon>
    </lineage>
</organism>
<feature type="region of interest" description="Disordered" evidence="1">
    <location>
        <begin position="92"/>
        <end position="113"/>
    </location>
</feature>
<gene>
    <name evidence="2" type="ORF">ACFSJD_05870</name>
</gene>
<feature type="region of interest" description="Disordered" evidence="1">
    <location>
        <begin position="1"/>
        <end position="24"/>
    </location>
</feature>
<sequence length="194" mass="22321">MEQWKAKRDYGESVNPTDLHPEELSDDMSLRLNPMWYPLKEFPRKLLLERLNARWIFTVADNGDIYIGVDRISGTIEKDEFERLLRGMREKDPTLTGGRLRNSLDRQGHPTVGARFESDGKTKIGSARIAGHLEWNEENERFEVNEFSGRYMSSDARPTFSATHNDTNPKHLNNVARRMSSQLNVEIHAASAFS</sequence>
<evidence type="ECO:0000313" key="3">
    <source>
        <dbReference type="Proteomes" id="UP001597114"/>
    </source>
</evidence>
<keyword evidence="3" id="KW-1185">Reference proteome</keyword>
<accession>A0ABW4ENK8</accession>
<dbReference type="RefSeq" id="WP_344729100.1">
    <property type="nucleotide sequence ID" value="NZ_BAAAUS010000059.1"/>
</dbReference>
<comment type="caution">
    <text evidence="2">The sequence shown here is derived from an EMBL/GenBank/DDBJ whole genome shotgun (WGS) entry which is preliminary data.</text>
</comment>
<reference evidence="3" key="1">
    <citation type="journal article" date="2019" name="Int. J. Syst. Evol. Microbiol.">
        <title>The Global Catalogue of Microorganisms (GCM) 10K type strain sequencing project: providing services to taxonomists for standard genome sequencing and annotation.</title>
        <authorList>
            <consortium name="The Broad Institute Genomics Platform"/>
            <consortium name="The Broad Institute Genome Sequencing Center for Infectious Disease"/>
            <person name="Wu L."/>
            <person name="Ma J."/>
        </authorList>
    </citation>
    <scope>NUCLEOTIDE SEQUENCE [LARGE SCALE GENOMIC DNA]</scope>
    <source>
        <strain evidence="3">CCM 7043</strain>
    </source>
</reference>
<feature type="compositionally biased region" description="Basic and acidic residues" evidence="1">
    <location>
        <begin position="1"/>
        <end position="11"/>
    </location>
</feature>
<dbReference type="Proteomes" id="UP001597114">
    <property type="component" value="Unassembled WGS sequence"/>
</dbReference>